<reference evidence="1 2" key="1">
    <citation type="submission" date="2018-05" db="EMBL/GenBank/DDBJ databases">
        <title>Genome sequencing and assembly of the regulated plant pathogen Lachnellula willkommii and related sister species for the development of diagnostic species identification markers.</title>
        <authorList>
            <person name="Giroux E."/>
            <person name="Bilodeau G."/>
        </authorList>
    </citation>
    <scope>NUCLEOTIDE SEQUENCE [LARGE SCALE GENOMIC DNA]</scope>
    <source>
        <strain evidence="1 2">CBS 268.59</strain>
    </source>
</reference>
<dbReference type="EMBL" id="QGMK01000323">
    <property type="protein sequence ID" value="TVY82409.1"/>
    <property type="molecule type" value="Genomic_DNA"/>
</dbReference>
<evidence type="ECO:0000313" key="1">
    <source>
        <dbReference type="EMBL" id="TVY82409.1"/>
    </source>
</evidence>
<dbReference type="OrthoDB" id="3565018at2759"/>
<sequence>MSGFEVAGVVLGGFPLVIEALKFYAEERGVIKDFFNYQSLIQSLLRQLKREKVTFENSTKCLFYAAIKESDRPVPEVVEMMQSPEDSRWSEEESQFDGIFSHKIAGFYAETRRDLEHILTKMQISIEKVPSKQPNKHTTRRQWERLMLAVKQDQLEIQLSKAEKLNRFLIDLTRDNVMSSMPSSTNRTSKHYQPIRDHAIRMAEALSRKLLGKTCHCNLCHAANLKLEVRSGGKIIKSHSFDILFTFDSLGSNTLTPWTSREIEIRALEEAYHVEIPKLSTKSPSVSTTPVTVTAAVVPEQKRQIQGPSKE</sequence>
<organism evidence="1 2">
    <name type="scientific">Lachnellula suecica</name>
    <dbReference type="NCBI Taxonomy" id="602035"/>
    <lineage>
        <taxon>Eukaryota</taxon>
        <taxon>Fungi</taxon>
        <taxon>Dikarya</taxon>
        <taxon>Ascomycota</taxon>
        <taxon>Pezizomycotina</taxon>
        <taxon>Leotiomycetes</taxon>
        <taxon>Helotiales</taxon>
        <taxon>Lachnaceae</taxon>
        <taxon>Lachnellula</taxon>
    </lineage>
</organism>
<proteinExistence type="predicted"/>
<dbReference type="PANTHER" id="PTHR35186:SF4">
    <property type="entry name" value="PRION-INHIBITION AND PROPAGATION HELO DOMAIN-CONTAINING PROTEIN"/>
    <property type="match status" value="1"/>
</dbReference>
<dbReference type="AlphaFoldDB" id="A0A8T9C9G8"/>
<dbReference type="Proteomes" id="UP000469558">
    <property type="component" value="Unassembled WGS sequence"/>
</dbReference>
<gene>
    <name evidence="1" type="ORF">LSUE1_G003591</name>
</gene>
<evidence type="ECO:0000313" key="2">
    <source>
        <dbReference type="Proteomes" id="UP000469558"/>
    </source>
</evidence>
<keyword evidence="2" id="KW-1185">Reference proteome</keyword>
<dbReference type="PANTHER" id="PTHR35186">
    <property type="entry name" value="ANK_REP_REGION DOMAIN-CONTAINING PROTEIN"/>
    <property type="match status" value="1"/>
</dbReference>
<protein>
    <submittedName>
        <fullName evidence="1">Uncharacterized protein</fullName>
    </submittedName>
</protein>
<name>A0A8T9C9G8_9HELO</name>
<comment type="caution">
    <text evidence="1">The sequence shown here is derived from an EMBL/GenBank/DDBJ whole genome shotgun (WGS) entry which is preliminary data.</text>
</comment>
<accession>A0A8T9C9G8</accession>